<dbReference type="Gene3D" id="3.30.1540.20">
    <property type="entry name" value="MutL, C-terminal domain, dimerisation subdomain"/>
    <property type="match status" value="1"/>
</dbReference>
<evidence type="ECO:0000313" key="13">
    <source>
        <dbReference type="Proteomes" id="UP000663851"/>
    </source>
</evidence>
<dbReference type="Pfam" id="PF13589">
    <property type="entry name" value="HATPase_c_3"/>
    <property type="match status" value="1"/>
</dbReference>
<reference evidence="11" key="1">
    <citation type="submission" date="2021-02" db="EMBL/GenBank/DDBJ databases">
        <authorList>
            <person name="Nowell W R."/>
        </authorList>
    </citation>
    <scope>NUCLEOTIDE SEQUENCE</scope>
</reference>
<dbReference type="Gene3D" id="3.30.230.10">
    <property type="match status" value="1"/>
</dbReference>
<sequence>MDEDDLRPPEIRSLAGTTRHRLCAGQVCVSVASCIKELIENSLDANSTRLQLTFIAHGADLIELVDNGDGIAEHDFEKIGLRYHTSKISQFEDLQYVNTYGFRGEALSSMCIYADVTILTRHASASIGTKLVFDCEGQVMSRTPCPREIGTTVSIRSLFNRFPVRRTELRSRSKREFSQALNVIQSFAIISRQVQFFQVLSSSDNHPPTTPLLTLTPSTSLKDTLAQLFGSKILESIIHIDDNNDDENREFKFDGFISRPQHGSGRSSTDRQYLYVNNRPIDCAPLLRTINDIYRHFNPNQYPLAVLIIEVLDRSTLDINCTPDKRTIFIEHLSNICDQIRTILNKLFEKSSNVYVVSNKRPQETTENNDTLVPPVKQIRIDRFVKRPSSSDIPILTTSNPLSKFSCPFNTIRSEKTSSSSSNLSTQDRALFTFELHPIAKSTQNNEKDKKVDEVAEEEEEEDEEEEDEDPRVSTLIHGSPSKKDFLDKLKALKQSDIKEGDDMEIILSTDHDLQSYHTSTPAVKENPKSVEQSESIKVTSYKSCEIKVKFNMKKLKEKYRSMTAKQDMPSVISDHRFNIHIEEDQNEEAEDELRRQIDKTDFERMSIIGQFNRGFVLVTLVDHSSQLFIVDQHAADEIYNFHRLYEHTTISRQPLVHPKSIPLDPSRQVLLQQHLALFNRLGFDIEIDENETRIDRRCRVLSYPTVSGAHSCVFGIDEIEEILSHLTDTTQKACQEEQHYESSRLRKVFASKACRMSIMIGTDLTRKQMINVVRHLGHLTKPWNCPHGRPTIRHVSNLSEATKSFVPDGYHSF</sequence>
<dbReference type="GO" id="GO:0006298">
    <property type="term" value="P:mismatch repair"/>
    <property type="evidence" value="ECO:0007669"/>
    <property type="project" value="InterPro"/>
</dbReference>
<evidence type="ECO:0000313" key="8">
    <source>
        <dbReference type="EMBL" id="CAF3305983.1"/>
    </source>
</evidence>
<dbReference type="NCBIfam" id="TIGR00585">
    <property type="entry name" value="mutl"/>
    <property type="match status" value="1"/>
</dbReference>
<evidence type="ECO:0000313" key="11">
    <source>
        <dbReference type="EMBL" id="CAF4475773.1"/>
    </source>
</evidence>
<dbReference type="InterPro" id="IPR042120">
    <property type="entry name" value="MutL_C_dimsub"/>
</dbReference>
<keyword evidence="2" id="KW-0227">DNA damage</keyword>
<keyword evidence="14" id="KW-1185">Reference proteome</keyword>
<dbReference type="InterPro" id="IPR013507">
    <property type="entry name" value="DNA_mismatch_S5_2-like"/>
</dbReference>
<dbReference type="OrthoDB" id="10254304at2759"/>
<dbReference type="GO" id="GO:0140664">
    <property type="term" value="F:ATP-dependent DNA damage sensor activity"/>
    <property type="evidence" value="ECO:0007669"/>
    <property type="project" value="InterPro"/>
</dbReference>
<dbReference type="Proteomes" id="UP000663873">
    <property type="component" value="Unassembled WGS sequence"/>
</dbReference>
<evidence type="ECO:0000313" key="14">
    <source>
        <dbReference type="Proteomes" id="UP000663873"/>
    </source>
</evidence>
<dbReference type="GO" id="GO:0005524">
    <property type="term" value="F:ATP binding"/>
    <property type="evidence" value="ECO:0007669"/>
    <property type="project" value="InterPro"/>
</dbReference>
<feature type="region of interest" description="Disordered" evidence="4">
    <location>
        <begin position="437"/>
        <end position="480"/>
    </location>
</feature>
<dbReference type="EMBL" id="CAJNYT010000028">
    <property type="protein sequence ID" value="CAF3305983.1"/>
    <property type="molecule type" value="Genomic_DNA"/>
</dbReference>
<dbReference type="EMBL" id="CAJOBR010002014">
    <property type="protein sequence ID" value="CAF4651334.1"/>
    <property type="molecule type" value="Genomic_DNA"/>
</dbReference>
<evidence type="ECO:0000313" key="10">
    <source>
        <dbReference type="EMBL" id="CAF4410578.1"/>
    </source>
</evidence>
<protein>
    <submittedName>
        <fullName evidence="11">Uncharacterized protein</fullName>
    </submittedName>
</protein>
<dbReference type="PROSITE" id="PS00058">
    <property type="entry name" value="DNA_MISMATCH_REPAIR_1"/>
    <property type="match status" value="1"/>
</dbReference>
<dbReference type="InterPro" id="IPR042121">
    <property type="entry name" value="MutL_C_regsub"/>
</dbReference>
<dbReference type="Gene3D" id="3.30.565.10">
    <property type="entry name" value="Histidine kinase-like ATPase, C-terminal domain"/>
    <property type="match status" value="1"/>
</dbReference>
<evidence type="ECO:0000256" key="3">
    <source>
        <dbReference type="SAM" id="Coils"/>
    </source>
</evidence>
<dbReference type="SUPFAM" id="SSF118116">
    <property type="entry name" value="DNA mismatch repair protein MutL"/>
    <property type="match status" value="1"/>
</dbReference>
<feature type="compositionally biased region" description="Acidic residues" evidence="4">
    <location>
        <begin position="455"/>
        <end position="470"/>
    </location>
</feature>
<evidence type="ECO:0000259" key="5">
    <source>
        <dbReference type="SMART" id="SM00853"/>
    </source>
</evidence>
<dbReference type="Pfam" id="PF01119">
    <property type="entry name" value="DNA_mis_repair"/>
    <property type="match status" value="1"/>
</dbReference>
<dbReference type="Pfam" id="PF08676">
    <property type="entry name" value="MutL_C"/>
    <property type="match status" value="1"/>
</dbReference>
<evidence type="ECO:0000313" key="9">
    <source>
        <dbReference type="EMBL" id="CAF3396737.1"/>
    </source>
</evidence>
<dbReference type="Proteomes" id="UP000663872">
    <property type="component" value="Unassembled WGS sequence"/>
</dbReference>
<dbReference type="InterPro" id="IPR036890">
    <property type="entry name" value="HATPase_C_sf"/>
</dbReference>
<evidence type="ECO:0000256" key="2">
    <source>
        <dbReference type="ARBA" id="ARBA00022763"/>
    </source>
</evidence>
<dbReference type="Proteomes" id="UP000663851">
    <property type="component" value="Unassembled WGS sequence"/>
</dbReference>
<dbReference type="FunFam" id="3.30.565.10:FF:000017">
    <property type="entry name" value="PMS1 homolog 1, mismatch repair system component"/>
    <property type="match status" value="1"/>
</dbReference>
<dbReference type="InterPro" id="IPR038973">
    <property type="entry name" value="MutL/Mlh/Pms-like"/>
</dbReference>
<dbReference type="CDD" id="cd16926">
    <property type="entry name" value="HATPase_MutL-MLH-PMS-like"/>
    <property type="match status" value="1"/>
</dbReference>
<dbReference type="Gene3D" id="3.30.1370.100">
    <property type="entry name" value="MutL, C-terminal domain, regulatory subdomain"/>
    <property type="match status" value="1"/>
</dbReference>
<dbReference type="EMBL" id="CAJOBO010002966">
    <property type="protein sequence ID" value="CAF4475773.1"/>
    <property type="molecule type" value="Genomic_DNA"/>
</dbReference>
<dbReference type="GO" id="GO:0032389">
    <property type="term" value="C:MutLalpha complex"/>
    <property type="evidence" value="ECO:0007669"/>
    <property type="project" value="TreeGrafter"/>
</dbReference>
<feature type="domain" description="MutL C-terminal dimerisation" evidence="5">
    <location>
        <begin position="608"/>
        <end position="765"/>
    </location>
</feature>
<comment type="caution">
    <text evidence="11">The sequence shown here is derived from an EMBL/GenBank/DDBJ whole genome shotgun (WGS) entry which is preliminary data.</text>
</comment>
<dbReference type="SMART" id="SM01340">
    <property type="entry name" value="DNA_mis_repair"/>
    <property type="match status" value="1"/>
</dbReference>
<dbReference type="InterPro" id="IPR014721">
    <property type="entry name" value="Ribsml_uS5_D2-typ_fold_subgr"/>
</dbReference>
<dbReference type="InterPro" id="IPR020568">
    <property type="entry name" value="Ribosomal_Su5_D2-typ_SF"/>
</dbReference>
<dbReference type="FunFam" id="3.30.1370.100:FF:000001">
    <property type="entry name" value="Mismatch repair endonuclease pms1, putative"/>
    <property type="match status" value="1"/>
</dbReference>
<accession>A0A820U4A0</accession>
<dbReference type="Proteomes" id="UP000663825">
    <property type="component" value="Unassembled WGS sequence"/>
</dbReference>
<dbReference type="InterPro" id="IPR002099">
    <property type="entry name" value="MutL/Mlh/PMS"/>
</dbReference>
<feature type="domain" description="DNA mismatch repair protein S5" evidence="6">
    <location>
        <begin position="225"/>
        <end position="349"/>
    </location>
</feature>
<dbReference type="Proteomes" id="UP000663848">
    <property type="component" value="Unassembled WGS sequence"/>
</dbReference>
<evidence type="ECO:0000313" key="7">
    <source>
        <dbReference type="EMBL" id="CAF3000669.1"/>
    </source>
</evidence>
<dbReference type="SUPFAM" id="SSF54211">
    <property type="entry name" value="Ribosomal protein S5 domain 2-like"/>
    <property type="match status" value="1"/>
</dbReference>
<dbReference type="InterPro" id="IPR014790">
    <property type="entry name" value="MutL_C"/>
</dbReference>
<evidence type="ECO:0000259" key="6">
    <source>
        <dbReference type="SMART" id="SM01340"/>
    </source>
</evidence>
<dbReference type="Proteomes" id="UP000663833">
    <property type="component" value="Unassembled WGS sequence"/>
</dbReference>
<dbReference type="SUPFAM" id="SSF55874">
    <property type="entry name" value="ATPase domain of HSP90 chaperone/DNA topoisomerase II/histidine kinase"/>
    <property type="match status" value="1"/>
</dbReference>
<evidence type="ECO:0000256" key="1">
    <source>
        <dbReference type="ARBA" id="ARBA00006082"/>
    </source>
</evidence>
<gene>
    <name evidence="8" type="ORF">GRG538_LOCUS1031</name>
    <name evidence="11" type="ORF">HFQ381_LOCUS25812</name>
    <name evidence="9" type="ORF">LUA448_LOCUS17185</name>
    <name evidence="12" type="ORF">QYT958_LOCUS14846</name>
    <name evidence="7" type="ORF">TIS948_LOCUS1450</name>
    <name evidence="10" type="ORF">UJA718_LOCUS19786</name>
</gene>
<dbReference type="EMBL" id="CAJOBP010003572">
    <property type="protein sequence ID" value="CAF4410578.1"/>
    <property type="molecule type" value="Genomic_DNA"/>
</dbReference>
<dbReference type="PANTHER" id="PTHR10073:SF52">
    <property type="entry name" value="MISMATCH REPAIR ENDONUCLEASE PMS2"/>
    <property type="match status" value="1"/>
</dbReference>
<comment type="similarity">
    <text evidence="1">Belongs to the DNA mismatch repair MutL/HexB family.</text>
</comment>
<evidence type="ECO:0000313" key="12">
    <source>
        <dbReference type="EMBL" id="CAF4651334.1"/>
    </source>
</evidence>
<dbReference type="PANTHER" id="PTHR10073">
    <property type="entry name" value="DNA MISMATCH REPAIR PROTEIN MLH, PMS, MUTL"/>
    <property type="match status" value="1"/>
</dbReference>
<dbReference type="PROSITE" id="PS51257">
    <property type="entry name" value="PROKAR_LIPOPROTEIN"/>
    <property type="match status" value="1"/>
</dbReference>
<dbReference type="EMBL" id="CAJNXB010000042">
    <property type="protein sequence ID" value="CAF3000669.1"/>
    <property type="molecule type" value="Genomic_DNA"/>
</dbReference>
<keyword evidence="3" id="KW-0175">Coiled coil</keyword>
<dbReference type="GO" id="GO:0016887">
    <property type="term" value="F:ATP hydrolysis activity"/>
    <property type="evidence" value="ECO:0007669"/>
    <property type="project" value="InterPro"/>
</dbReference>
<organism evidence="11 13">
    <name type="scientific">Rotaria socialis</name>
    <dbReference type="NCBI Taxonomy" id="392032"/>
    <lineage>
        <taxon>Eukaryota</taxon>
        <taxon>Metazoa</taxon>
        <taxon>Spiralia</taxon>
        <taxon>Gnathifera</taxon>
        <taxon>Rotifera</taxon>
        <taxon>Eurotatoria</taxon>
        <taxon>Bdelloidea</taxon>
        <taxon>Philodinida</taxon>
        <taxon>Philodinidae</taxon>
        <taxon>Rotaria</taxon>
    </lineage>
</organism>
<dbReference type="GO" id="GO:0030983">
    <property type="term" value="F:mismatched DNA binding"/>
    <property type="evidence" value="ECO:0007669"/>
    <property type="project" value="InterPro"/>
</dbReference>
<dbReference type="SMART" id="SM00853">
    <property type="entry name" value="MutL_C"/>
    <property type="match status" value="1"/>
</dbReference>
<dbReference type="AlphaFoldDB" id="A0A820U4A0"/>
<proteinExistence type="inferred from homology"/>
<evidence type="ECO:0000256" key="4">
    <source>
        <dbReference type="SAM" id="MobiDB-lite"/>
    </source>
</evidence>
<dbReference type="CDD" id="cd03484">
    <property type="entry name" value="MutL_Trans_hPMS_2_like"/>
    <property type="match status" value="1"/>
</dbReference>
<dbReference type="InterPro" id="IPR014762">
    <property type="entry name" value="DNA_mismatch_repair_CS"/>
</dbReference>
<name>A0A820U4A0_9BILA</name>
<dbReference type="EMBL" id="CAJNYD010002162">
    <property type="protein sequence ID" value="CAF3396737.1"/>
    <property type="molecule type" value="Genomic_DNA"/>
</dbReference>
<feature type="coiled-coil region" evidence="3">
    <location>
        <begin position="573"/>
        <end position="600"/>
    </location>
</feature>
<dbReference type="InterPro" id="IPR037198">
    <property type="entry name" value="MutL_C_sf"/>
</dbReference>